<feature type="region of interest" description="Disordered" evidence="1">
    <location>
        <begin position="82"/>
        <end position="105"/>
    </location>
</feature>
<evidence type="ECO:0000313" key="2">
    <source>
        <dbReference type="EMBL" id="CAH0393676.1"/>
    </source>
</evidence>
<name>A0A9P0F8G6_BEMTA</name>
<dbReference type="Proteomes" id="UP001152759">
    <property type="component" value="Chromosome 7"/>
</dbReference>
<proteinExistence type="predicted"/>
<keyword evidence="3" id="KW-1185">Reference proteome</keyword>
<gene>
    <name evidence="2" type="ORF">BEMITA_LOCUS12046</name>
</gene>
<dbReference type="EMBL" id="OU963868">
    <property type="protein sequence ID" value="CAH0393676.1"/>
    <property type="molecule type" value="Genomic_DNA"/>
</dbReference>
<feature type="region of interest" description="Disordered" evidence="1">
    <location>
        <begin position="22"/>
        <end position="45"/>
    </location>
</feature>
<evidence type="ECO:0000256" key="1">
    <source>
        <dbReference type="SAM" id="MobiDB-lite"/>
    </source>
</evidence>
<protein>
    <submittedName>
        <fullName evidence="2">Uncharacterized protein</fullName>
    </submittedName>
</protein>
<feature type="compositionally biased region" description="Basic and acidic residues" evidence="1">
    <location>
        <begin position="22"/>
        <end position="31"/>
    </location>
</feature>
<feature type="compositionally biased region" description="Low complexity" evidence="1">
    <location>
        <begin position="82"/>
        <end position="93"/>
    </location>
</feature>
<evidence type="ECO:0000313" key="3">
    <source>
        <dbReference type="Proteomes" id="UP001152759"/>
    </source>
</evidence>
<sequence>MFDKILESNQRMQGMTNFLHDLKNENCKAEPKQPSTTSRSRRKSRWKLKFHHQALPPEYLDHYEASLSKQTLANAAAMKAKSASNSSSSSSSSGPMGVGGVKMMSTKKPDSCQVRYTDLPYMGEMTLDNARPRRGRKPKKADICHLIYKNYGTTILDEEPLNLCLRDLNHSNSTAPSKVHPQPNPVKPCDIYNGINLSPGMRNFPGFHIPEPQSTGPCPSNNEVSMCKFKFTGGPVPILQEKKMLSVDFTGNLKYSLGNSEPFKCNQNRFVNNVTTPSVNNTSMNINKRKSRKSLAREKLEKTFKEKGFLIQTQQLESDQGATYCKFRQLRKFTRYLFRSWKHHLPGEVMDNTTPLNTDPT</sequence>
<accession>A0A9P0F8G6</accession>
<reference evidence="2" key="1">
    <citation type="submission" date="2021-12" db="EMBL/GenBank/DDBJ databases">
        <authorList>
            <person name="King R."/>
        </authorList>
    </citation>
    <scope>NUCLEOTIDE SEQUENCE</scope>
</reference>
<organism evidence="2 3">
    <name type="scientific">Bemisia tabaci</name>
    <name type="common">Sweetpotato whitefly</name>
    <name type="synonym">Aleurodes tabaci</name>
    <dbReference type="NCBI Taxonomy" id="7038"/>
    <lineage>
        <taxon>Eukaryota</taxon>
        <taxon>Metazoa</taxon>
        <taxon>Ecdysozoa</taxon>
        <taxon>Arthropoda</taxon>
        <taxon>Hexapoda</taxon>
        <taxon>Insecta</taxon>
        <taxon>Pterygota</taxon>
        <taxon>Neoptera</taxon>
        <taxon>Paraneoptera</taxon>
        <taxon>Hemiptera</taxon>
        <taxon>Sternorrhyncha</taxon>
        <taxon>Aleyrodoidea</taxon>
        <taxon>Aleyrodidae</taxon>
        <taxon>Aleyrodinae</taxon>
        <taxon>Bemisia</taxon>
    </lineage>
</organism>
<dbReference type="AlphaFoldDB" id="A0A9P0F8G6"/>